<dbReference type="EMBL" id="PVTF01000004">
    <property type="protein sequence ID" value="PRY42186.1"/>
    <property type="molecule type" value="Genomic_DNA"/>
</dbReference>
<keyword evidence="1" id="KW-0472">Membrane</keyword>
<reference evidence="2 3" key="1">
    <citation type="submission" date="2018-03" db="EMBL/GenBank/DDBJ databases">
        <title>Genomic Encyclopedia of Archaeal and Bacterial Type Strains, Phase II (KMG-II): from individual species to whole genera.</title>
        <authorList>
            <person name="Goeker M."/>
        </authorList>
    </citation>
    <scope>NUCLEOTIDE SEQUENCE [LARGE SCALE GENOMIC DNA]</scope>
    <source>
        <strain evidence="2 3">DSM 44720</strain>
    </source>
</reference>
<protein>
    <recommendedName>
        <fullName evidence="4">ABC-2 family transporter</fullName>
    </recommendedName>
</protein>
<gene>
    <name evidence="2" type="ORF">CLV43_10416</name>
</gene>
<keyword evidence="1" id="KW-1133">Transmembrane helix</keyword>
<feature type="transmembrane region" description="Helical" evidence="1">
    <location>
        <begin position="173"/>
        <end position="191"/>
    </location>
</feature>
<sequence length="289" mass="30410">MTWVAWRQQRLLTLVSLALVALVGAGMAALWADLSSVLPADPAVLDERYGDLLGYVPFVMLAMPVLLGMFAGAPVFAREFEQGTHVFGLTQSIGRTRWWATKLLVAGLPVTVAMALLGLLNAKALGPLSSILTSRLQTPMFESQGYVLGAYTAVAFALGATAGLVVRSTLGAMAITLAGYVGVLAAVANLGRPHYAGTEYSASGAVEPGAWRVEIGYLDAQGATTTFAGQKCGETPIAQCLLDQGVAGRFARYHPVSQFWEFQGAESGIVVLVVGVLVAVSAWAVRRVH</sequence>
<name>A0A2T0T964_9PSEU</name>
<feature type="transmembrane region" description="Helical" evidence="1">
    <location>
        <begin position="267"/>
        <end position="285"/>
    </location>
</feature>
<dbReference type="Proteomes" id="UP000239494">
    <property type="component" value="Unassembled WGS sequence"/>
</dbReference>
<dbReference type="AlphaFoldDB" id="A0A2T0T964"/>
<keyword evidence="3" id="KW-1185">Reference proteome</keyword>
<evidence type="ECO:0008006" key="4">
    <source>
        <dbReference type="Google" id="ProtNLM"/>
    </source>
</evidence>
<dbReference type="RefSeq" id="WP_106187626.1">
    <property type="nucleotide sequence ID" value="NZ_PVTF01000004.1"/>
</dbReference>
<feature type="transmembrane region" description="Helical" evidence="1">
    <location>
        <begin position="146"/>
        <end position="166"/>
    </location>
</feature>
<comment type="caution">
    <text evidence="2">The sequence shown here is derived from an EMBL/GenBank/DDBJ whole genome shotgun (WGS) entry which is preliminary data.</text>
</comment>
<keyword evidence="1" id="KW-0812">Transmembrane</keyword>
<feature type="transmembrane region" description="Helical" evidence="1">
    <location>
        <begin position="52"/>
        <end position="77"/>
    </location>
</feature>
<organism evidence="2 3">
    <name type="scientific">Umezawaea tangerina</name>
    <dbReference type="NCBI Taxonomy" id="84725"/>
    <lineage>
        <taxon>Bacteria</taxon>
        <taxon>Bacillati</taxon>
        <taxon>Actinomycetota</taxon>
        <taxon>Actinomycetes</taxon>
        <taxon>Pseudonocardiales</taxon>
        <taxon>Pseudonocardiaceae</taxon>
        <taxon>Umezawaea</taxon>
    </lineage>
</organism>
<proteinExistence type="predicted"/>
<evidence type="ECO:0000256" key="1">
    <source>
        <dbReference type="SAM" id="Phobius"/>
    </source>
</evidence>
<accession>A0A2T0T964</accession>
<evidence type="ECO:0000313" key="2">
    <source>
        <dbReference type="EMBL" id="PRY42186.1"/>
    </source>
</evidence>
<dbReference type="OrthoDB" id="3579673at2"/>
<feature type="transmembrane region" description="Helical" evidence="1">
    <location>
        <begin position="98"/>
        <end position="120"/>
    </location>
</feature>
<evidence type="ECO:0000313" key="3">
    <source>
        <dbReference type="Proteomes" id="UP000239494"/>
    </source>
</evidence>